<dbReference type="Gene3D" id="3.40.50.720">
    <property type="entry name" value="NAD(P)-binding Rossmann-like Domain"/>
    <property type="match status" value="1"/>
</dbReference>
<dbReference type="PANTHER" id="PTHR43708">
    <property type="entry name" value="CONSERVED EXPRESSED OXIDOREDUCTASE (EUROFUNG)"/>
    <property type="match status" value="1"/>
</dbReference>
<protein>
    <submittedName>
        <fullName evidence="2">Unannotated protein</fullName>
    </submittedName>
</protein>
<dbReference type="Gene3D" id="3.30.360.10">
    <property type="entry name" value="Dihydrodipicolinate Reductase, domain 2"/>
    <property type="match status" value="1"/>
</dbReference>
<dbReference type="SUPFAM" id="SSF55347">
    <property type="entry name" value="Glyceraldehyde-3-phosphate dehydrogenase-like, C-terminal domain"/>
    <property type="match status" value="1"/>
</dbReference>
<dbReference type="InterPro" id="IPR051317">
    <property type="entry name" value="Gfo/Idh/MocA_oxidoreduct"/>
</dbReference>
<evidence type="ECO:0000259" key="1">
    <source>
        <dbReference type="Pfam" id="PF01408"/>
    </source>
</evidence>
<dbReference type="InterPro" id="IPR036291">
    <property type="entry name" value="NAD(P)-bd_dom_sf"/>
</dbReference>
<evidence type="ECO:0000313" key="2">
    <source>
        <dbReference type="EMBL" id="CAB4883036.1"/>
    </source>
</evidence>
<name>A0A6J7EJ28_9ZZZZ</name>
<reference evidence="2" key="1">
    <citation type="submission" date="2020-05" db="EMBL/GenBank/DDBJ databases">
        <authorList>
            <person name="Chiriac C."/>
            <person name="Salcher M."/>
            <person name="Ghai R."/>
            <person name="Kavagutti S V."/>
        </authorList>
    </citation>
    <scope>NUCLEOTIDE SEQUENCE</scope>
</reference>
<dbReference type="GO" id="GO:0000166">
    <property type="term" value="F:nucleotide binding"/>
    <property type="evidence" value="ECO:0007669"/>
    <property type="project" value="InterPro"/>
</dbReference>
<dbReference type="EMBL" id="CAFBLX010000038">
    <property type="protein sequence ID" value="CAB4883036.1"/>
    <property type="molecule type" value="Genomic_DNA"/>
</dbReference>
<accession>A0A6J7EJ28</accession>
<sequence>MRIGLVEANIEHGWAFRAHVPAIEFLRTVLGTDISISAVSTSRTESAHAAAAATGAEPFTSASALARFEAVDLVVVTVKVQAHSELVSAAQAAGKHVLCEWPLGLDAAEAHSMSVRATSQHRGFVGLQSRFDPSAIALREMIAAGELGDIQAVNARSSRAKGAETISAQSAYTLDRTSAAGTREVHTGHVLDLLDQVLGGIAVTGGTSRIHRRDYRVAGQALPVAATAPDTVRVQFDAGGALGSALIWDGDDNAQTVIDIQGSRGRASLFTLPVPTPIMRQVQMAPLAATFHPNGQPEPLTLPSSMPTIHLPGNPAATNIASQYLAIIDDLADGGSRTATFADAHRIHGYIEHISEEPGI</sequence>
<dbReference type="SUPFAM" id="SSF51735">
    <property type="entry name" value="NAD(P)-binding Rossmann-fold domains"/>
    <property type="match status" value="1"/>
</dbReference>
<organism evidence="2">
    <name type="scientific">freshwater metagenome</name>
    <dbReference type="NCBI Taxonomy" id="449393"/>
    <lineage>
        <taxon>unclassified sequences</taxon>
        <taxon>metagenomes</taxon>
        <taxon>ecological metagenomes</taxon>
    </lineage>
</organism>
<dbReference type="AlphaFoldDB" id="A0A6J7EJ28"/>
<dbReference type="InterPro" id="IPR000683">
    <property type="entry name" value="Gfo/Idh/MocA-like_OxRdtase_N"/>
</dbReference>
<gene>
    <name evidence="2" type="ORF">UFOPK3472_00829</name>
</gene>
<feature type="domain" description="Gfo/Idh/MocA-like oxidoreductase N-terminal" evidence="1">
    <location>
        <begin position="30"/>
        <end position="122"/>
    </location>
</feature>
<dbReference type="Pfam" id="PF01408">
    <property type="entry name" value="GFO_IDH_MocA"/>
    <property type="match status" value="1"/>
</dbReference>
<proteinExistence type="predicted"/>
<dbReference type="PANTHER" id="PTHR43708:SF1">
    <property type="entry name" value="GALACTOSE_LACTOSE METABOLISM REGULATORY PROTEIN GAL80"/>
    <property type="match status" value="1"/>
</dbReference>